<dbReference type="Proteomes" id="UP001372834">
    <property type="component" value="Unassembled WGS sequence"/>
</dbReference>
<evidence type="ECO:0000256" key="3">
    <source>
        <dbReference type="ARBA" id="ARBA00007063"/>
    </source>
</evidence>
<evidence type="ECO:0000256" key="9">
    <source>
        <dbReference type="ARBA" id="ARBA00023136"/>
    </source>
</evidence>
<dbReference type="Pfam" id="PF03901">
    <property type="entry name" value="Glyco_transf_22"/>
    <property type="match status" value="2"/>
</dbReference>
<comment type="similarity">
    <text evidence="3 10">Belongs to the glycosyltransferase 22 family.</text>
</comment>
<protein>
    <recommendedName>
        <fullName evidence="10">Mannosyltransferase</fullName>
        <ecNumber evidence="10">2.4.1.-</ecNumber>
    </recommendedName>
</protein>
<evidence type="ECO:0000256" key="6">
    <source>
        <dbReference type="ARBA" id="ARBA00022692"/>
    </source>
</evidence>
<dbReference type="AlphaFoldDB" id="A0AAN8PKS4"/>
<accession>A0AAN8PKS4</accession>
<evidence type="ECO:0000313" key="13">
    <source>
        <dbReference type="Proteomes" id="UP001372834"/>
    </source>
</evidence>
<proteinExistence type="inferred from homology"/>
<keyword evidence="9 10" id="KW-0472">Membrane</keyword>
<evidence type="ECO:0000256" key="8">
    <source>
        <dbReference type="ARBA" id="ARBA00022989"/>
    </source>
</evidence>
<feature type="transmembrane region" description="Helical" evidence="10">
    <location>
        <begin position="380"/>
        <end position="401"/>
    </location>
</feature>
<feature type="transmembrane region" description="Helical" evidence="10">
    <location>
        <begin position="308"/>
        <end position="329"/>
    </location>
</feature>
<dbReference type="GO" id="GO:0006487">
    <property type="term" value="P:protein N-linked glycosylation"/>
    <property type="evidence" value="ECO:0007669"/>
    <property type="project" value="TreeGrafter"/>
</dbReference>
<feature type="transmembrane region" description="Helical" evidence="10">
    <location>
        <begin position="174"/>
        <end position="197"/>
    </location>
</feature>
<feature type="transmembrane region" description="Helical" evidence="10">
    <location>
        <begin position="341"/>
        <end position="368"/>
    </location>
</feature>
<name>A0AAN8PKS4_POLSC</name>
<dbReference type="GO" id="GO:0005789">
    <property type="term" value="C:endoplasmic reticulum membrane"/>
    <property type="evidence" value="ECO:0007669"/>
    <property type="project" value="UniProtKB-SubCell"/>
</dbReference>
<dbReference type="EC" id="2.4.1.-" evidence="10"/>
<evidence type="ECO:0000313" key="12">
    <source>
        <dbReference type="EMBL" id="KAK6636951.1"/>
    </source>
</evidence>
<evidence type="ECO:0000256" key="5">
    <source>
        <dbReference type="ARBA" id="ARBA00022679"/>
    </source>
</evidence>
<comment type="caution">
    <text evidence="12">The sequence shown here is derived from an EMBL/GenBank/DDBJ whole genome shotgun (WGS) entry which is preliminary data.</text>
</comment>
<keyword evidence="6 10" id="KW-0812">Transmembrane</keyword>
<feature type="transmembrane region" description="Helical" evidence="10">
    <location>
        <begin position="278"/>
        <end position="296"/>
    </location>
</feature>
<feature type="compositionally biased region" description="Polar residues" evidence="11">
    <location>
        <begin position="21"/>
        <end position="31"/>
    </location>
</feature>
<feature type="transmembrane region" description="Helical" evidence="10">
    <location>
        <begin position="256"/>
        <end position="272"/>
    </location>
</feature>
<evidence type="ECO:0000256" key="10">
    <source>
        <dbReference type="RuleBase" id="RU363075"/>
    </source>
</evidence>
<evidence type="ECO:0000256" key="2">
    <source>
        <dbReference type="ARBA" id="ARBA00004922"/>
    </source>
</evidence>
<evidence type="ECO:0000256" key="4">
    <source>
        <dbReference type="ARBA" id="ARBA00022676"/>
    </source>
</evidence>
<evidence type="ECO:0000256" key="1">
    <source>
        <dbReference type="ARBA" id="ARBA00004477"/>
    </source>
</evidence>
<feature type="transmembrane region" description="Helical" evidence="10">
    <location>
        <begin position="217"/>
        <end position="244"/>
    </location>
</feature>
<evidence type="ECO:0000256" key="7">
    <source>
        <dbReference type="ARBA" id="ARBA00022824"/>
    </source>
</evidence>
<keyword evidence="8 10" id="KW-1133">Transmembrane helix</keyword>
<dbReference type="PANTHER" id="PTHR22760:SF2">
    <property type="entry name" value="ALPHA-1,2-MANNOSYLTRANSFERASE ALG9"/>
    <property type="match status" value="1"/>
</dbReference>
<gene>
    <name evidence="12" type="ORF">RUM43_010615</name>
</gene>
<comment type="pathway">
    <text evidence="2">Protein modification; protein glycosylation.</text>
</comment>
<keyword evidence="7 10" id="KW-0256">Endoplasmic reticulum</keyword>
<sequence>MVSKGKANVGKGKSSTKRGVDTTSRVKTVTQPKKTAKPKNEKKKEGKSAKSNSAVNKGIYPSADIAFKALLSARFCAAMWSNISDCDETFNYWEPSHFLLYGKGFQTWEYSPEYALRSYTYLLLHVLPAWIYANILQPNRMLIFYFVRCLLGLFCAFCESYFYKSVCKEFGVQVGRLVLVFLLFSPGMFISSTAYLPSSFSMYMTFLSTAAWIVRKYELAIFSVALSTFISWPFAALIGLPIAIDMLFIKKYYRKFIQWAVISSVIILVPIIKMDSELYGRFVIAPLNIVTYNIFSNNGPNLYGTEPICFYFINGFLNFNMVFIAAIFAPSVIEERFLFPVYPLICLCGAICIHSMQVIYSVLISMIFGKNSQKLPSSRFISIITAAGVVVLALSRILALYKGYHAPMDIYMELNKMHAEGKVDSNVPVNVCVGKEWYRFPTSFFLPNNNWNLKFLQSEFKGQLPAEYSSLGNATAIVHSYFNDMNREEPSRYFKIDQCHFIIDCNYGRETKLEPNYDKQTDKWTPLVTIPFLDAEKSSTLFRSFYIPFVTADKCSFAKYTLYKSNSFKLIENQ</sequence>
<dbReference type="GO" id="GO:0000026">
    <property type="term" value="F:alpha-1,2-mannosyltransferase activity"/>
    <property type="evidence" value="ECO:0007669"/>
    <property type="project" value="TreeGrafter"/>
</dbReference>
<dbReference type="InterPro" id="IPR005599">
    <property type="entry name" value="GPI_mannosylTrfase"/>
</dbReference>
<dbReference type="PANTHER" id="PTHR22760">
    <property type="entry name" value="GLYCOSYLTRANSFERASE"/>
    <property type="match status" value="1"/>
</dbReference>
<comment type="subcellular location">
    <subcellularLocation>
        <location evidence="1 10">Endoplasmic reticulum membrane</location>
        <topology evidence="1 10">Multi-pass membrane protein</topology>
    </subcellularLocation>
</comment>
<keyword evidence="5" id="KW-0808">Transferase</keyword>
<reference evidence="12 13" key="1">
    <citation type="submission" date="2023-10" db="EMBL/GenBank/DDBJ databases">
        <title>Genomes of two closely related lineages of the louse Polyplax serrata with different host specificities.</title>
        <authorList>
            <person name="Martinu J."/>
            <person name="Tarabai H."/>
            <person name="Stefka J."/>
            <person name="Hypsa V."/>
        </authorList>
    </citation>
    <scope>NUCLEOTIDE SEQUENCE [LARGE SCALE GENOMIC DNA]</scope>
    <source>
        <strain evidence="12">HR10_N</strain>
    </source>
</reference>
<organism evidence="12 13">
    <name type="scientific">Polyplax serrata</name>
    <name type="common">Common mouse louse</name>
    <dbReference type="NCBI Taxonomy" id="468196"/>
    <lineage>
        <taxon>Eukaryota</taxon>
        <taxon>Metazoa</taxon>
        <taxon>Ecdysozoa</taxon>
        <taxon>Arthropoda</taxon>
        <taxon>Hexapoda</taxon>
        <taxon>Insecta</taxon>
        <taxon>Pterygota</taxon>
        <taxon>Neoptera</taxon>
        <taxon>Paraneoptera</taxon>
        <taxon>Psocodea</taxon>
        <taxon>Troctomorpha</taxon>
        <taxon>Phthiraptera</taxon>
        <taxon>Anoplura</taxon>
        <taxon>Polyplacidae</taxon>
        <taxon>Polyplax</taxon>
    </lineage>
</organism>
<feature type="region of interest" description="Disordered" evidence="11">
    <location>
        <begin position="1"/>
        <end position="53"/>
    </location>
</feature>
<keyword evidence="4 10" id="KW-0328">Glycosyltransferase</keyword>
<feature type="transmembrane region" description="Helical" evidence="10">
    <location>
        <begin position="142"/>
        <end position="162"/>
    </location>
</feature>
<evidence type="ECO:0000256" key="11">
    <source>
        <dbReference type="SAM" id="MobiDB-lite"/>
    </source>
</evidence>
<dbReference type="EMBL" id="JAWJWE010000004">
    <property type="protein sequence ID" value="KAK6636951.1"/>
    <property type="molecule type" value="Genomic_DNA"/>
</dbReference>
<feature type="compositionally biased region" description="Basic and acidic residues" evidence="11">
    <location>
        <begin position="38"/>
        <end position="48"/>
    </location>
</feature>